<organism evidence="1 2">
    <name type="scientific">Camellia lanceoleosa</name>
    <dbReference type="NCBI Taxonomy" id="1840588"/>
    <lineage>
        <taxon>Eukaryota</taxon>
        <taxon>Viridiplantae</taxon>
        <taxon>Streptophyta</taxon>
        <taxon>Embryophyta</taxon>
        <taxon>Tracheophyta</taxon>
        <taxon>Spermatophyta</taxon>
        <taxon>Magnoliopsida</taxon>
        <taxon>eudicotyledons</taxon>
        <taxon>Gunneridae</taxon>
        <taxon>Pentapetalae</taxon>
        <taxon>asterids</taxon>
        <taxon>Ericales</taxon>
        <taxon>Theaceae</taxon>
        <taxon>Camellia</taxon>
    </lineage>
</organism>
<evidence type="ECO:0000313" key="2">
    <source>
        <dbReference type="Proteomes" id="UP001060215"/>
    </source>
</evidence>
<dbReference type="Proteomes" id="UP001060215">
    <property type="component" value="Chromosome 1"/>
</dbReference>
<accession>A0ACC0IZM7</accession>
<keyword evidence="2" id="KW-1185">Reference proteome</keyword>
<name>A0ACC0IZM7_9ERIC</name>
<proteinExistence type="predicted"/>
<reference evidence="1 2" key="1">
    <citation type="journal article" date="2022" name="Plant J.">
        <title>Chromosome-level genome of Camellia lanceoleosa provides a valuable resource for understanding genome evolution and self-incompatibility.</title>
        <authorList>
            <person name="Gong W."/>
            <person name="Xiao S."/>
            <person name="Wang L."/>
            <person name="Liao Z."/>
            <person name="Chang Y."/>
            <person name="Mo W."/>
            <person name="Hu G."/>
            <person name="Li W."/>
            <person name="Zhao G."/>
            <person name="Zhu H."/>
            <person name="Hu X."/>
            <person name="Ji K."/>
            <person name="Xiang X."/>
            <person name="Song Q."/>
            <person name="Yuan D."/>
            <person name="Jin S."/>
            <person name="Zhang L."/>
        </authorList>
    </citation>
    <scope>NUCLEOTIDE SEQUENCE [LARGE SCALE GENOMIC DNA]</scope>
    <source>
        <strain evidence="1">SQ_2022a</strain>
    </source>
</reference>
<evidence type="ECO:0000313" key="1">
    <source>
        <dbReference type="EMBL" id="KAI8029666.1"/>
    </source>
</evidence>
<protein>
    <submittedName>
        <fullName evidence="1">Uncharacterized protein</fullName>
    </submittedName>
</protein>
<sequence length="335" mass="38976">MQILGTSDATTLNYWLNLRVLICAIWVLTPMFIGLYMIWKYECLDCSESEKITQQERSGFLYHDEAWRPCLKEIHPVWLLVFRVIAFFLLLGTIIADVVDHGCSILYYYTQWTFILVTIYFGFGSLLSIYGCYQNNKMCVASNGHYVGIDAEQGLSVPLTYRETAYRVRVEKNSNHPEKNGDVPMIGILCHAFQVIFQVSAGAVMLTDCVYWFVIFPFLTIKDYDMNSLTILTHTLNAVLLLGDTALNCLRFPWFRISYFTLWTGVYVIFQWIVHACIPLWWPYPFLDLSMPNAPIWYLLVALMHIPCYGAFALIMKLKHCLLSRWFPQSYQSLR</sequence>
<dbReference type="EMBL" id="CM045758">
    <property type="protein sequence ID" value="KAI8029666.1"/>
    <property type="molecule type" value="Genomic_DNA"/>
</dbReference>
<gene>
    <name evidence="1" type="ORF">LOK49_LG01G04027</name>
</gene>
<comment type="caution">
    <text evidence="1">The sequence shown here is derived from an EMBL/GenBank/DDBJ whole genome shotgun (WGS) entry which is preliminary data.</text>
</comment>